<accession>A0ACC0PLS7</accession>
<protein>
    <submittedName>
        <fullName evidence="1">Uncharacterized protein</fullName>
    </submittedName>
</protein>
<gene>
    <name evidence="1" type="ORF">RHMOL_Rhmol02G0045100</name>
</gene>
<evidence type="ECO:0000313" key="1">
    <source>
        <dbReference type="EMBL" id="KAI8566485.1"/>
    </source>
</evidence>
<reference evidence="1" key="1">
    <citation type="submission" date="2022-02" db="EMBL/GenBank/DDBJ databases">
        <title>Plant Genome Project.</title>
        <authorList>
            <person name="Zhang R.-G."/>
        </authorList>
    </citation>
    <scope>NUCLEOTIDE SEQUENCE</scope>
    <source>
        <strain evidence="1">AT1</strain>
    </source>
</reference>
<organism evidence="1 2">
    <name type="scientific">Rhododendron molle</name>
    <name type="common">Chinese azalea</name>
    <name type="synonym">Azalea mollis</name>
    <dbReference type="NCBI Taxonomy" id="49168"/>
    <lineage>
        <taxon>Eukaryota</taxon>
        <taxon>Viridiplantae</taxon>
        <taxon>Streptophyta</taxon>
        <taxon>Embryophyta</taxon>
        <taxon>Tracheophyta</taxon>
        <taxon>Spermatophyta</taxon>
        <taxon>Magnoliopsida</taxon>
        <taxon>eudicotyledons</taxon>
        <taxon>Gunneridae</taxon>
        <taxon>Pentapetalae</taxon>
        <taxon>asterids</taxon>
        <taxon>Ericales</taxon>
        <taxon>Ericaceae</taxon>
        <taxon>Ericoideae</taxon>
        <taxon>Rhodoreae</taxon>
        <taxon>Rhododendron</taxon>
    </lineage>
</organism>
<keyword evidence="2" id="KW-1185">Reference proteome</keyword>
<evidence type="ECO:0000313" key="2">
    <source>
        <dbReference type="Proteomes" id="UP001062846"/>
    </source>
</evidence>
<name>A0ACC0PLS7_RHOML</name>
<dbReference type="EMBL" id="CM046389">
    <property type="protein sequence ID" value="KAI8566485.1"/>
    <property type="molecule type" value="Genomic_DNA"/>
</dbReference>
<proteinExistence type="predicted"/>
<comment type="caution">
    <text evidence="1">The sequence shown here is derived from an EMBL/GenBank/DDBJ whole genome shotgun (WGS) entry which is preliminary data.</text>
</comment>
<sequence>MCVRALLHNGLSDTSIDEYTPPPPSGVTIDTTPTPSIQTSDFAEDVEDGQPKRSGKKFPNAISIHTSHAFAATCVITICKVKRDIGQQWKKLSNEDRQKYKHLAKLAKEDLAKEKGLLPEKFKKRKLQNRISLKSIVGIVQKLSKDQRLAVELIGLGGLLHLRCTVLNHPLCNWLVKNFDPKSRSLNVHGRTFVLTVGHVHECLGINAEGKVIDLEVNMSDEFSQLCENIEMTKGVVQLKELREYLEGTEEVGDVFKRKFALYMLGCFLCPTTKAGVTRSFMNGVSDVVAMGSQNWANLTLDFLCKGIQEQRDKHLVQPNGCLFLLVVFYFDRVSRSPTVTSYVRKFPSLVNWGDIEIKYILHEFDNIGGYDSEGVVVNFTLDEGTKVDGNTSAKEADVSQISCGDVSVMTSTLITVASLLLCQNMILAKHFGSEMLADLHAQTAQEMDLTHGLEGASSHLVTQLTGLHTCRTSSLNEFETHAHMLKRAKGVETNPTQPSHLASEMLSKPQQQEQPPPQIAQQMDLNQSVILQIASSPLSTGVHTCETSTPKELKTPDYVLNKSKAVYDMPTSCFDQYNMVTEMDMDEDEDVVSPLLGSGLKSVGGSSRGTDTGKRKIQHDIDNVVSSPSPVSVFKSQAGLSRGRKKKLAFGKPVISFCDEPARLREHAELKKSQFQRSPFTKDGLNKRNPPKNKNQAKTESKNIADQHKIVENIDINVPTVFSRSLWKIQVFEVCWCYAGVESIKQGFNSFPILLVQCSMKDAYVHLKMFGIERFFATRYDLCSLKPKAWILDTKQILSNPNLNDSDLMKLCDSYFGHANFTADLSSCSMIYIPTNDRGNHWFCIKVDLSIQMAYIFYSKPATRSNSFRKRLTKKVMEVLHRALRLHYGDLYKADVSKFNIANVERQPLQHDTDGYDCRLFIIKFMQWFNYPSGVHRMDDTERPRLLMDLLVNPNNREGDTVVRKFDEWKAKKVRSLVLPKGLPSSLIWGGQKQRLRGGFLKVGVSGNRHTPTPLKGTDCRYWIHEYKDKPYEELKQGKYVVKNRDGSLRCPFCPGKKKQQWQYRDLLQHASGVGSGAAWRKPKHKAQHLALTVYLTSDLAHEAEGGQMSSSSTNYRGDDQEKPQGPLYDPTTPNCFCGMWATLRIARPNSKHKGSLYYSCLKTGMERCKYFKWCLPISGQSHALGFADRYDDGFHGDAEVSTNNGPHVVALKTKVDLLEQRIRFMKNIINGLLWCVFGAIVIIFFKG</sequence>
<dbReference type="Proteomes" id="UP001062846">
    <property type="component" value="Chromosome 2"/>
</dbReference>